<gene>
    <name evidence="3" type="ORF">Hypma_003049</name>
</gene>
<dbReference type="EMBL" id="LUEZ02000126">
    <property type="protein sequence ID" value="RDB16282.1"/>
    <property type="molecule type" value="Genomic_DNA"/>
</dbReference>
<organism evidence="3 4">
    <name type="scientific">Hypsizygus marmoreus</name>
    <name type="common">White beech mushroom</name>
    <name type="synonym">Agaricus marmoreus</name>
    <dbReference type="NCBI Taxonomy" id="39966"/>
    <lineage>
        <taxon>Eukaryota</taxon>
        <taxon>Fungi</taxon>
        <taxon>Dikarya</taxon>
        <taxon>Basidiomycota</taxon>
        <taxon>Agaricomycotina</taxon>
        <taxon>Agaricomycetes</taxon>
        <taxon>Agaricomycetidae</taxon>
        <taxon>Agaricales</taxon>
        <taxon>Tricholomatineae</taxon>
        <taxon>Lyophyllaceae</taxon>
        <taxon>Hypsizygus</taxon>
    </lineage>
</organism>
<feature type="compositionally biased region" description="Pro residues" evidence="1">
    <location>
        <begin position="69"/>
        <end position="109"/>
    </location>
</feature>
<accession>A0A369J4F0</accession>
<feature type="region of interest" description="Disordered" evidence="1">
    <location>
        <begin position="66"/>
        <end position="125"/>
    </location>
</feature>
<protein>
    <recommendedName>
        <fullName evidence="5">EF-hand domain-containing protein</fullName>
    </recommendedName>
</protein>
<keyword evidence="2" id="KW-0732">Signal</keyword>
<evidence type="ECO:0000256" key="1">
    <source>
        <dbReference type="SAM" id="MobiDB-lite"/>
    </source>
</evidence>
<dbReference type="InParanoid" id="A0A369J4F0"/>
<feature type="signal peptide" evidence="2">
    <location>
        <begin position="1"/>
        <end position="16"/>
    </location>
</feature>
<dbReference type="Proteomes" id="UP000076154">
    <property type="component" value="Unassembled WGS sequence"/>
</dbReference>
<feature type="chain" id="PRO_5016826416" description="EF-hand domain-containing protein" evidence="2">
    <location>
        <begin position="17"/>
        <end position="180"/>
    </location>
</feature>
<feature type="region of interest" description="Disordered" evidence="1">
    <location>
        <begin position="157"/>
        <end position="180"/>
    </location>
</feature>
<keyword evidence="4" id="KW-1185">Reference proteome</keyword>
<sequence>MRCYAIIALIAAPALAFPFTSSGQTFTDRFLGTNDDGAISARDLAIALFDRLEARGVPISEALHRRALTPPPAPPHTPVPPPTPPQTSPPQSGPPRNPPPPLSNPPNSPPLGMSVRMPPPPGICGQKWQEVIDVASKRDCERMSGEGYYRFLVNGSLSRDCENPASSAPAGPGKCHRRRR</sequence>
<evidence type="ECO:0008006" key="5">
    <source>
        <dbReference type="Google" id="ProtNLM"/>
    </source>
</evidence>
<evidence type="ECO:0000256" key="2">
    <source>
        <dbReference type="SAM" id="SignalP"/>
    </source>
</evidence>
<evidence type="ECO:0000313" key="3">
    <source>
        <dbReference type="EMBL" id="RDB16282.1"/>
    </source>
</evidence>
<reference evidence="3" key="1">
    <citation type="submission" date="2018-04" db="EMBL/GenBank/DDBJ databases">
        <title>Whole genome sequencing of Hypsizygus marmoreus.</title>
        <authorList>
            <person name="Choi I.-G."/>
            <person name="Min B."/>
            <person name="Kim J.-G."/>
            <person name="Kim S."/>
            <person name="Oh Y.-L."/>
            <person name="Kong W.-S."/>
            <person name="Park H."/>
            <person name="Jeong J."/>
            <person name="Song E.-S."/>
        </authorList>
    </citation>
    <scope>NUCLEOTIDE SEQUENCE [LARGE SCALE GENOMIC DNA]</scope>
    <source>
        <strain evidence="3">51987-8</strain>
    </source>
</reference>
<name>A0A369J4F0_HYPMA</name>
<proteinExistence type="predicted"/>
<dbReference type="AlphaFoldDB" id="A0A369J4F0"/>
<comment type="caution">
    <text evidence="3">The sequence shown here is derived from an EMBL/GenBank/DDBJ whole genome shotgun (WGS) entry which is preliminary data.</text>
</comment>
<evidence type="ECO:0000313" key="4">
    <source>
        <dbReference type="Proteomes" id="UP000076154"/>
    </source>
</evidence>